<feature type="domain" description="NTR" evidence="4">
    <location>
        <begin position="240"/>
        <end position="384"/>
    </location>
</feature>
<protein>
    <recommendedName>
        <fullName evidence="4">NTR domain-containing protein</fullName>
    </recommendedName>
</protein>
<name>A0A401SNY2_CHIPU</name>
<dbReference type="SUPFAM" id="SSF50242">
    <property type="entry name" value="TIMP-like"/>
    <property type="match status" value="1"/>
</dbReference>
<sequence length="394" mass="46009">MNRLVFVHIFSIVVFAKTEELTPKFGITTDRRSSSSGILDPSVNLTKLPHKNQSHLESSLPVLDAFFEREETSYQQYKIKNEISHAEGELSPMVFFEKNHKRNESTDRQKYKATAKEHPERQGSWQSNYLRPLYPDKSNLNRSPIYYNLLVKRMQSSFSVYPIHNYHQGTQLHHHVTKQGERATSYNLDLEENRSRKTIRYRTSETFTNGSNSSSTIHRRPSSLLYHFNILREDYNKELCSIECRKEKNEREFYCNSEFAISGIVHAIVTLGKGLRLVTLLVDSGGFYRMSRLYVTPDGFFFKVHILVVDTFNCRRLCPDLKFGGKYILMGLIYHRRYILPSWAQERVSGRLKPGDGLVKSSSYVRRYNKKRDQRVQLARDGKCGSAFFRSQQN</sequence>
<organism evidence="5 6">
    <name type="scientific">Chiloscyllium punctatum</name>
    <name type="common">Brownbanded bambooshark</name>
    <name type="synonym">Hemiscyllium punctatum</name>
    <dbReference type="NCBI Taxonomy" id="137246"/>
    <lineage>
        <taxon>Eukaryota</taxon>
        <taxon>Metazoa</taxon>
        <taxon>Chordata</taxon>
        <taxon>Craniata</taxon>
        <taxon>Vertebrata</taxon>
        <taxon>Chondrichthyes</taxon>
        <taxon>Elasmobranchii</taxon>
        <taxon>Galeomorphii</taxon>
        <taxon>Galeoidea</taxon>
        <taxon>Orectolobiformes</taxon>
        <taxon>Hemiscylliidae</taxon>
        <taxon>Chiloscyllium</taxon>
    </lineage>
</organism>
<dbReference type="PANTHER" id="PTHR35967">
    <property type="entry name" value="UPF0450 PROTEIN C17ORF58"/>
    <property type="match status" value="1"/>
</dbReference>
<keyword evidence="6" id="KW-1185">Reference proteome</keyword>
<dbReference type="Proteomes" id="UP000287033">
    <property type="component" value="Unassembled WGS sequence"/>
</dbReference>
<evidence type="ECO:0000256" key="3">
    <source>
        <dbReference type="SAM" id="SignalP"/>
    </source>
</evidence>
<keyword evidence="3" id="KW-0732">Signal</keyword>
<dbReference type="OrthoDB" id="9388635at2759"/>
<dbReference type="AlphaFoldDB" id="A0A401SNY2"/>
<evidence type="ECO:0000256" key="2">
    <source>
        <dbReference type="SAM" id="MobiDB-lite"/>
    </source>
</evidence>
<dbReference type="EMBL" id="BEZZ01000412">
    <property type="protein sequence ID" value="GCC32097.1"/>
    <property type="molecule type" value="Genomic_DNA"/>
</dbReference>
<gene>
    <name evidence="5" type="ORF">chiPu_0010557</name>
</gene>
<dbReference type="InterPro" id="IPR001134">
    <property type="entry name" value="Netrin_domain"/>
</dbReference>
<dbReference type="InterPro" id="IPR008993">
    <property type="entry name" value="TIMP-like_OB-fold"/>
</dbReference>
<feature type="region of interest" description="Disordered" evidence="2">
    <location>
        <begin position="101"/>
        <end position="129"/>
    </location>
</feature>
<evidence type="ECO:0000313" key="5">
    <source>
        <dbReference type="EMBL" id="GCC32097.1"/>
    </source>
</evidence>
<reference evidence="5 6" key="1">
    <citation type="journal article" date="2018" name="Nat. Ecol. Evol.">
        <title>Shark genomes provide insights into elasmobranch evolution and the origin of vertebrates.</title>
        <authorList>
            <person name="Hara Y"/>
            <person name="Yamaguchi K"/>
            <person name="Onimaru K"/>
            <person name="Kadota M"/>
            <person name="Koyanagi M"/>
            <person name="Keeley SD"/>
            <person name="Tatsumi K"/>
            <person name="Tanaka K"/>
            <person name="Motone F"/>
            <person name="Kageyama Y"/>
            <person name="Nozu R"/>
            <person name="Adachi N"/>
            <person name="Nishimura O"/>
            <person name="Nakagawa R"/>
            <person name="Tanegashima C"/>
            <person name="Kiyatake I"/>
            <person name="Matsumoto R"/>
            <person name="Murakumo K"/>
            <person name="Nishida K"/>
            <person name="Terakita A"/>
            <person name="Kuratani S"/>
            <person name="Sato K"/>
            <person name="Hyodo S Kuraku.S."/>
        </authorList>
    </citation>
    <scope>NUCLEOTIDE SEQUENCE [LARGE SCALE GENOMIC DNA]</scope>
</reference>
<dbReference type="PANTHER" id="PTHR35967:SF1">
    <property type="entry name" value="UPF0450 PROTEIN C17ORF58"/>
    <property type="match status" value="1"/>
</dbReference>
<keyword evidence="1" id="KW-1015">Disulfide bond</keyword>
<dbReference type="PROSITE" id="PS50189">
    <property type="entry name" value="NTR"/>
    <property type="match status" value="1"/>
</dbReference>
<dbReference type="Gene3D" id="2.40.50.120">
    <property type="match status" value="1"/>
</dbReference>
<accession>A0A401SNY2</accession>
<feature type="signal peptide" evidence="3">
    <location>
        <begin position="1"/>
        <end position="18"/>
    </location>
</feature>
<comment type="caution">
    <text evidence="5">The sequence shown here is derived from an EMBL/GenBank/DDBJ whole genome shotgun (WGS) entry which is preliminary data.</text>
</comment>
<feature type="compositionally biased region" description="Basic and acidic residues" evidence="2">
    <location>
        <begin position="102"/>
        <end position="121"/>
    </location>
</feature>
<evidence type="ECO:0000259" key="4">
    <source>
        <dbReference type="PROSITE" id="PS50189"/>
    </source>
</evidence>
<evidence type="ECO:0000313" key="6">
    <source>
        <dbReference type="Proteomes" id="UP000287033"/>
    </source>
</evidence>
<evidence type="ECO:0000256" key="1">
    <source>
        <dbReference type="ARBA" id="ARBA00023157"/>
    </source>
</evidence>
<proteinExistence type="predicted"/>
<dbReference type="OMA" id="NEREFYC"/>
<feature type="chain" id="PRO_5019296208" description="NTR domain-containing protein" evidence="3">
    <location>
        <begin position="19"/>
        <end position="394"/>
    </location>
</feature>